<dbReference type="RefSeq" id="WP_087390610.1">
    <property type="nucleotide sequence ID" value="NZ_JACJKY010000022.1"/>
</dbReference>
<keyword evidence="1" id="KW-0732">Signal</keyword>
<reference evidence="2" key="2">
    <citation type="journal article" date="2021" name="Sci. Rep.">
        <title>The distribution of antibiotic resistance genes in chicken gut microbiota commensals.</title>
        <authorList>
            <person name="Juricova H."/>
            <person name="Matiasovicova J."/>
            <person name="Kubasova T."/>
            <person name="Cejkova D."/>
            <person name="Rychlik I."/>
        </authorList>
    </citation>
    <scope>NUCLEOTIDE SEQUENCE</scope>
    <source>
        <strain evidence="2">An559</strain>
    </source>
</reference>
<comment type="caution">
    <text evidence="2">The sequence shown here is derived from an EMBL/GenBank/DDBJ whole genome shotgun (WGS) entry which is preliminary data.</text>
</comment>
<gene>
    <name evidence="2" type="ORF">H6A12_10920</name>
</gene>
<organism evidence="2 3">
    <name type="scientific">Merdimmobilis hominis</name>
    <dbReference type="NCBI Taxonomy" id="2897707"/>
    <lineage>
        <taxon>Bacteria</taxon>
        <taxon>Bacillati</taxon>
        <taxon>Bacillota</taxon>
        <taxon>Clostridia</taxon>
        <taxon>Eubacteriales</taxon>
        <taxon>Oscillospiraceae</taxon>
        <taxon>Merdimmobilis</taxon>
    </lineage>
</organism>
<dbReference type="AlphaFoldDB" id="A0A938X7J9"/>
<name>A0A938X7J9_9FIRM</name>
<reference evidence="2" key="1">
    <citation type="submission" date="2020-08" db="EMBL/GenBank/DDBJ databases">
        <authorList>
            <person name="Cejkova D."/>
            <person name="Kubasova T."/>
            <person name="Jahodarova E."/>
            <person name="Rychlik I."/>
        </authorList>
    </citation>
    <scope>NUCLEOTIDE SEQUENCE</scope>
    <source>
        <strain evidence="2">An559</strain>
    </source>
</reference>
<protein>
    <submittedName>
        <fullName evidence="2">Uncharacterized protein</fullName>
    </submittedName>
</protein>
<keyword evidence="3" id="KW-1185">Reference proteome</keyword>
<sequence>MKKIGMILMILLLCTAFSGCSEIGKLVRDVNNPDNPLSGKNTDERIIMCLEEEYPEHDFVIVESYNKENDSGKFQDENGIEFTVHGLVYDNTYHFGCRNDYLKVLLESQDYLKEVSDIAEEYGFSVDYSEETIGIEGNENEDNSDSIDRIFEMVQKILNSVDTPQIMYPKEAGSFSTGKINYYSIPCWGQLTCLYHIQGHAAVMTFRFGDENINEETIRKNITDALKQVESNIENDKSDE</sequence>
<dbReference type="Proteomes" id="UP000774750">
    <property type="component" value="Unassembled WGS sequence"/>
</dbReference>
<evidence type="ECO:0000313" key="3">
    <source>
        <dbReference type="Proteomes" id="UP000774750"/>
    </source>
</evidence>
<dbReference type="EMBL" id="JACJKY010000022">
    <property type="protein sequence ID" value="MBM6921661.1"/>
    <property type="molecule type" value="Genomic_DNA"/>
</dbReference>
<accession>A0A938X7J9</accession>
<dbReference type="PROSITE" id="PS51257">
    <property type="entry name" value="PROKAR_LIPOPROTEIN"/>
    <property type="match status" value="1"/>
</dbReference>
<proteinExistence type="predicted"/>
<evidence type="ECO:0000313" key="2">
    <source>
        <dbReference type="EMBL" id="MBM6921661.1"/>
    </source>
</evidence>
<feature type="signal peptide" evidence="1">
    <location>
        <begin position="1"/>
        <end position="18"/>
    </location>
</feature>
<evidence type="ECO:0000256" key="1">
    <source>
        <dbReference type="SAM" id="SignalP"/>
    </source>
</evidence>
<feature type="chain" id="PRO_5039431841" evidence="1">
    <location>
        <begin position="19"/>
        <end position="240"/>
    </location>
</feature>